<dbReference type="NCBIfam" id="TIGR01552">
    <property type="entry name" value="phd_fam"/>
    <property type="match status" value="1"/>
</dbReference>
<dbReference type="AlphaFoldDB" id="X1E3C4"/>
<evidence type="ECO:0008006" key="3">
    <source>
        <dbReference type="Google" id="ProtNLM"/>
    </source>
</evidence>
<evidence type="ECO:0000256" key="1">
    <source>
        <dbReference type="ARBA" id="ARBA00009981"/>
    </source>
</evidence>
<evidence type="ECO:0000313" key="2">
    <source>
        <dbReference type="EMBL" id="GAH11679.1"/>
    </source>
</evidence>
<dbReference type="EMBL" id="BART01039204">
    <property type="protein sequence ID" value="GAH11679.1"/>
    <property type="molecule type" value="Genomic_DNA"/>
</dbReference>
<reference evidence="2" key="1">
    <citation type="journal article" date="2014" name="Front. Microbiol.">
        <title>High frequency of phylogenetically diverse reductive dehalogenase-homologous genes in deep subseafloor sedimentary metagenomes.</title>
        <authorList>
            <person name="Kawai M."/>
            <person name="Futagami T."/>
            <person name="Toyoda A."/>
            <person name="Takaki Y."/>
            <person name="Nishi S."/>
            <person name="Hori S."/>
            <person name="Arai W."/>
            <person name="Tsubouchi T."/>
            <person name="Morono Y."/>
            <person name="Uchiyama I."/>
            <person name="Ito T."/>
            <person name="Fujiyama A."/>
            <person name="Inagaki F."/>
            <person name="Takami H."/>
        </authorList>
    </citation>
    <scope>NUCLEOTIDE SEQUENCE</scope>
    <source>
        <strain evidence="2">Expedition CK06-06</strain>
    </source>
</reference>
<dbReference type="InterPro" id="IPR036165">
    <property type="entry name" value="YefM-like_sf"/>
</dbReference>
<comment type="similarity">
    <text evidence="1">Belongs to the phD/YefM antitoxin family.</text>
</comment>
<organism evidence="2">
    <name type="scientific">marine sediment metagenome</name>
    <dbReference type="NCBI Taxonomy" id="412755"/>
    <lineage>
        <taxon>unclassified sequences</taxon>
        <taxon>metagenomes</taxon>
        <taxon>ecological metagenomes</taxon>
    </lineage>
</organism>
<accession>X1E3C4</accession>
<name>X1E3C4_9ZZZZ</name>
<comment type="caution">
    <text evidence="2">The sequence shown here is derived from an EMBL/GenBank/DDBJ whole genome shotgun (WGS) entry which is preliminary data.</text>
</comment>
<dbReference type="SUPFAM" id="SSF143120">
    <property type="entry name" value="YefM-like"/>
    <property type="match status" value="1"/>
</dbReference>
<protein>
    <recommendedName>
        <fullName evidence="3">Antitoxin</fullName>
    </recommendedName>
</protein>
<sequence length="67" mass="8145">MRIISRANKPLAVIIPYEDYQEQKEEREKERRLRLAASKIDKWRKKHAQQLKGLNSVEIIRKMRAER</sequence>
<proteinExistence type="inferred from homology"/>
<gene>
    <name evidence="2" type="ORF">S01H4_64570</name>
</gene>